<dbReference type="EMBL" id="JABBGM010000003">
    <property type="protein sequence ID" value="NML93851.1"/>
    <property type="molecule type" value="Genomic_DNA"/>
</dbReference>
<organism evidence="1 2">
    <name type="scientific">Novosphingobium olei</name>
    <dbReference type="NCBI Taxonomy" id="2728851"/>
    <lineage>
        <taxon>Bacteria</taxon>
        <taxon>Pseudomonadati</taxon>
        <taxon>Pseudomonadota</taxon>
        <taxon>Alphaproteobacteria</taxon>
        <taxon>Sphingomonadales</taxon>
        <taxon>Sphingomonadaceae</taxon>
        <taxon>Novosphingobium</taxon>
    </lineage>
</organism>
<dbReference type="AlphaFoldDB" id="A0A7Y0BNP6"/>
<name>A0A7Y0BNP6_9SPHN</name>
<proteinExistence type="predicted"/>
<comment type="caution">
    <text evidence="1">The sequence shown here is derived from an EMBL/GenBank/DDBJ whole genome shotgun (WGS) entry which is preliminary data.</text>
</comment>
<evidence type="ECO:0008006" key="3">
    <source>
        <dbReference type="Google" id="ProtNLM"/>
    </source>
</evidence>
<protein>
    <recommendedName>
        <fullName evidence="3">Anti-sigma factor</fullName>
    </recommendedName>
</protein>
<dbReference type="RefSeq" id="WP_169493113.1">
    <property type="nucleotide sequence ID" value="NZ_JABBGM010000003.1"/>
</dbReference>
<keyword evidence="2" id="KW-1185">Reference proteome</keyword>
<gene>
    <name evidence="1" type="ORF">HHL27_09240</name>
</gene>
<dbReference type="Proteomes" id="UP000583556">
    <property type="component" value="Unassembled WGS sequence"/>
</dbReference>
<accession>A0A7Y0BNP6</accession>
<evidence type="ECO:0000313" key="2">
    <source>
        <dbReference type="Proteomes" id="UP000583556"/>
    </source>
</evidence>
<sequence>MSDHTEERLAAYLDGAMTADEEAAFDRELAADVVLARLALEWRDRDRQLADRTTRRTPSVEPEIVERLSRGHARPQTVAAPRPGAWSWQRLAMIVAAMAMVAAGVVSALRPRAAKSAADPVSLALEGTSSGRTAHLADGRMLTPVLTVRAADGSWCREYTLARASGLACRRNGRWVIEAQGDAASSENSAPSPAIEDAYRRIGATSPLGADEEMALVGNWD</sequence>
<reference evidence="1 2" key="1">
    <citation type="submission" date="2020-04" db="EMBL/GenBank/DDBJ databases">
        <title>Novosphingobium sp. TW-4 isolated from soil.</title>
        <authorList>
            <person name="Dahal R.H."/>
            <person name="Chaudhary D.K."/>
        </authorList>
    </citation>
    <scope>NUCLEOTIDE SEQUENCE [LARGE SCALE GENOMIC DNA]</scope>
    <source>
        <strain evidence="1 2">TW-4</strain>
    </source>
</reference>
<evidence type="ECO:0000313" key="1">
    <source>
        <dbReference type="EMBL" id="NML93851.1"/>
    </source>
</evidence>